<reference evidence="2 3" key="1">
    <citation type="submission" date="2018-03" db="EMBL/GenBank/DDBJ databases">
        <title>Genomic Encyclopedia of Archaeal and Bacterial Type Strains, Phase II (KMG-II): from individual species to whole genera.</title>
        <authorList>
            <person name="Goeker M."/>
        </authorList>
    </citation>
    <scope>NUCLEOTIDE SEQUENCE [LARGE SCALE GENOMIC DNA]</scope>
    <source>
        <strain evidence="2 3">DSM 27929</strain>
    </source>
</reference>
<keyword evidence="1" id="KW-0472">Membrane</keyword>
<gene>
    <name evidence="2" type="ORF">CLW00_10355</name>
</gene>
<feature type="transmembrane region" description="Helical" evidence="1">
    <location>
        <begin position="89"/>
        <end position="106"/>
    </location>
</feature>
<protein>
    <submittedName>
        <fullName evidence="2">Uncharacterized protein</fullName>
    </submittedName>
</protein>
<feature type="transmembrane region" description="Helical" evidence="1">
    <location>
        <begin position="12"/>
        <end position="45"/>
    </location>
</feature>
<sequence length="132" mass="15188">MELNYPKFVAIGYYGLSFLAIFLYSVGLISIFPIVIGLLIISLYFAIKAFAGFFNTSDSPTIDFLIYLGIAVQLSLQTGMFVSHSYRLIMLYSSLIVFVLVLFFIYRFKRNKVLIPMNIVIHFISINIYFHI</sequence>
<proteinExistence type="predicted"/>
<name>A0A2T0WQI1_9BACT</name>
<accession>A0A2T0WQI1</accession>
<comment type="caution">
    <text evidence="2">The sequence shown here is derived from an EMBL/GenBank/DDBJ whole genome shotgun (WGS) entry which is preliminary data.</text>
</comment>
<dbReference type="EMBL" id="PVTR01000003">
    <property type="protein sequence ID" value="PRY88935.1"/>
    <property type="molecule type" value="Genomic_DNA"/>
</dbReference>
<organism evidence="2 3">
    <name type="scientific">Mongoliibacter ruber</name>
    <dbReference type="NCBI Taxonomy" id="1750599"/>
    <lineage>
        <taxon>Bacteria</taxon>
        <taxon>Pseudomonadati</taxon>
        <taxon>Bacteroidota</taxon>
        <taxon>Cytophagia</taxon>
        <taxon>Cytophagales</taxon>
        <taxon>Cyclobacteriaceae</taxon>
        <taxon>Mongoliibacter</taxon>
    </lineage>
</organism>
<feature type="transmembrane region" description="Helical" evidence="1">
    <location>
        <begin position="113"/>
        <end position="130"/>
    </location>
</feature>
<keyword evidence="1" id="KW-0812">Transmembrane</keyword>
<evidence type="ECO:0000313" key="3">
    <source>
        <dbReference type="Proteomes" id="UP000238157"/>
    </source>
</evidence>
<dbReference type="Proteomes" id="UP000238157">
    <property type="component" value="Unassembled WGS sequence"/>
</dbReference>
<dbReference type="AlphaFoldDB" id="A0A2T0WQI1"/>
<evidence type="ECO:0000313" key="2">
    <source>
        <dbReference type="EMBL" id="PRY88935.1"/>
    </source>
</evidence>
<keyword evidence="1" id="KW-1133">Transmembrane helix</keyword>
<keyword evidence="3" id="KW-1185">Reference proteome</keyword>
<evidence type="ECO:0000256" key="1">
    <source>
        <dbReference type="SAM" id="Phobius"/>
    </source>
</evidence>